<accession>V7I3L5</accession>
<keyword evidence="2" id="KW-0963">Cytoplasm</keyword>
<evidence type="ECO:0000313" key="7">
    <source>
        <dbReference type="EMBL" id="ETA80463.1"/>
    </source>
</evidence>
<dbReference type="InterPro" id="IPR029045">
    <property type="entry name" value="ClpP/crotonase-like_dom_sf"/>
</dbReference>
<dbReference type="GO" id="GO:0009368">
    <property type="term" value="C:endopeptidase Clp complex"/>
    <property type="evidence" value="ECO:0007669"/>
    <property type="project" value="TreeGrafter"/>
</dbReference>
<dbReference type="SUPFAM" id="SSF52096">
    <property type="entry name" value="ClpP/crotonase"/>
    <property type="match status" value="1"/>
</dbReference>
<dbReference type="NCBIfam" id="NF045542">
    <property type="entry name" value="Clp_rel_HeadMat"/>
    <property type="match status" value="1"/>
</dbReference>
<sequence>MFKSELMNGGGDITIWINSPGGDVIAASQIYNMLKEYPGNVTVKIDGLAASAASVIAMAGAKVMMSPVSMLMVHNPMTMAFGDAVEMEKAIAMLGEVKESIINAYELKTGLSRTKLSHFMDTESWFNAKKAVELGFADEVMFEKGKEESHSIEGAVFSKMTVLNSLKEKFPEKEKEKKTAIGELDKRLSLLKY</sequence>
<dbReference type="GO" id="GO:0004252">
    <property type="term" value="F:serine-type endopeptidase activity"/>
    <property type="evidence" value="ECO:0007669"/>
    <property type="project" value="InterPro"/>
</dbReference>
<keyword evidence="4" id="KW-0378">Hydrolase</keyword>
<dbReference type="PRINTS" id="PR00127">
    <property type="entry name" value="CLPPROTEASEP"/>
</dbReference>
<dbReference type="Gene3D" id="3.90.226.10">
    <property type="entry name" value="2-enoyl-CoA Hydratase, Chain A, domain 1"/>
    <property type="match status" value="1"/>
</dbReference>
<keyword evidence="5" id="KW-0720">Serine protease</keyword>
<gene>
    <name evidence="7" type="ORF">T472_0211915</name>
</gene>
<keyword evidence="8" id="KW-1185">Reference proteome</keyword>
<reference evidence="7 8" key="1">
    <citation type="journal article" date="2014" name="Genome Announc.">
        <title>Genome Sequence of Youngiibacter fragilis, the Type Strain of the Genus Youngiibacter.</title>
        <authorList>
            <person name="Wawrik C.B."/>
            <person name="Callaghan A.V."/>
            <person name="Stamps B.W."/>
            <person name="Wawrik B."/>
        </authorList>
    </citation>
    <scope>NUCLEOTIDE SEQUENCE [LARGE SCALE GENOMIC DNA]</scope>
    <source>
        <strain evidence="7 8">232.1</strain>
    </source>
</reference>
<evidence type="ECO:0000256" key="1">
    <source>
        <dbReference type="ARBA" id="ARBA00007039"/>
    </source>
</evidence>
<evidence type="ECO:0000256" key="6">
    <source>
        <dbReference type="RuleBase" id="RU003567"/>
    </source>
</evidence>
<evidence type="ECO:0000256" key="3">
    <source>
        <dbReference type="ARBA" id="ARBA00022670"/>
    </source>
</evidence>
<dbReference type="InterPro" id="IPR001907">
    <property type="entry name" value="ClpP"/>
</dbReference>
<keyword evidence="3" id="KW-0645">Protease</keyword>
<dbReference type="GO" id="GO:0051117">
    <property type="term" value="F:ATPase binding"/>
    <property type="evidence" value="ECO:0007669"/>
    <property type="project" value="TreeGrafter"/>
</dbReference>
<dbReference type="CDD" id="cd07016">
    <property type="entry name" value="S14_ClpP_1"/>
    <property type="match status" value="1"/>
</dbReference>
<dbReference type="InterPro" id="IPR023562">
    <property type="entry name" value="ClpP/TepA"/>
</dbReference>
<evidence type="ECO:0000313" key="8">
    <source>
        <dbReference type="Proteomes" id="UP000017747"/>
    </source>
</evidence>
<evidence type="ECO:0000256" key="5">
    <source>
        <dbReference type="ARBA" id="ARBA00022825"/>
    </source>
</evidence>
<comment type="similarity">
    <text evidence="1 6">Belongs to the peptidase S14 family.</text>
</comment>
<dbReference type="Proteomes" id="UP000017747">
    <property type="component" value="Unassembled WGS sequence"/>
</dbReference>
<name>V7I3L5_9CLOT</name>
<dbReference type="PANTHER" id="PTHR10381">
    <property type="entry name" value="ATP-DEPENDENT CLP PROTEASE PROTEOLYTIC SUBUNIT"/>
    <property type="match status" value="1"/>
</dbReference>
<dbReference type="Pfam" id="PF00574">
    <property type="entry name" value="CLP_protease"/>
    <property type="match status" value="1"/>
</dbReference>
<dbReference type="EMBL" id="AXUN02000181">
    <property type="protein sequence ID" value="ETA80463.1"/>
    <property type="molecule type" value="Genomic_DNA"/>
</dbReference>
<comment type="caution">
    <text evidence="7">The sequence shown here is derived from an EMBL/GenBank/DDBJ whole genome shotgun (WGS) entry which is preliminary data.</text>
</comment>
<dbReference type="AlphaFoldDB" id="V7I3L5"/>
<dbReference type="eggNOG" id="COG0740">
    <property type="taxonomic scope" value="Bacteria"/>
</dbReference>
<dbReference type="STRING" id="994573.T472_0211915"/>
<protein>
    <recommendedName>
        <fullName evidence="6">ATP-dependent Clp protease proteolytic subunit</fullName>
    </recommendedName>
</protein>
<organism evidence="7 8">
    <name type="scientific">Youngiibacter fragilis 232.1</name>
    <dbReference type="NCBI Taxonomy" id="994573"/>
    <lineage>
        <taxon>Bacteria</taxon>
        <taxon>Bacillati</taxon>
        <taxon>Bacillota</taxon>
        <taxon>Clostridia</taxon>
        <taxon>Eubacteriales</taxon>
        <taxon>Clostridiaceae</taxon>
        <taxon>Youngiibacter</taxon>
    </lineage>
</organism>
<proteinExistence type="inferred from homology"/>
<evidence type="ECO:0000256" key="2">
    <source>
        <dbReference type="ARBA" id="ARBA00022490"/>
    </source>
</evidence>
<dbReference type="PATRIC" id="fig|994573.3.peg.2214"/>
<dbReference type="PANTHER" id="PTHR10381:SF70">
    <property type="entry name" value="ATP-DEPENDENT CLP PROTEASE PROTEOLYTIC SUBUNIT"/>
    <property type="match status" value="1"/>
</dbReference>
<dbReference type="GO" id="GO:0006515">
    <property type="term" value="P:protein quality control for misfolded or incompletely synthesized proteins"/>
    <property type="evidence" value="ECO:0007669"/>
    <property type="project" value="TreeGrafter"/>
</dbReference>
<dbReference type="OrthoDB" id="9806592at2"/>
<dbReference type="GO" id="GO:0004176">
    <property type="term" value="F:ATP-dependent peptidase activity"/>
    <property type="evidence" value="ECO:0007669"/>
    <property type="project" value="InterPro"/>
</dbReference>
<evidence type="ECO:0000256" key="4">
    <source>
        <dbReference type="ARBA" id="ARBA00022801"/>
    </source>
</evidence>